<evidence type="ECO:0000256" key="1">
    <source>
        <dbReference type="ARBA" id="ARBA00007847"/>
    </source>
</evidence>
<evidence type="ECO:0000256" key="2">
    <source>
        <dbReference type="ARBA" id="ARBA00023235"/>
    </source>
</evidence>
<dbReference type="Gene3D" id="3.40.50.1860">
    <property type="match status" value="2"/>
</dbReference>
<proteinExistence type="inferred from homology"/>
<dbReference type="PANTHER" id="PTHR21198">
    <property type="entry name" value="GLUTAMATE RACEMASE"/>
    <property type="match status" value="1"/>
</dbReference>
<evidence type="ECO:0000313" key="4">
    <source>
        <dbReference type="Proteomes" id="UP000029082"/>
    </source>
</evidence>
<sequence length="240" mass="26936">MRRPFFAVLGGMGTLATESYVRLLDARTDAHADQEYLDYVVFNDAGVPDRTAFILKRSDEDPVPAILDDIDKATTIGASFLVLACNTEHYFFDRFQERTSVPILHMPRLAVREMSQRFPAHGHPRVGFMGTEGSRAAGVYRREVEAAGYVFVEPHDALQHRVDSLIYDDVKGGRPLDPQRYRAVIEAFLTAPYDCDVVLLGCTELSVFNERFPMPELPLVDAQSVLVDETVRRAKALLAD</sequence>
<dbReference type="EMBL" id="JGZE01000010">
    <property type="protein sequence ID" value="KFI77069.1"/>
    <property type="molecule type" value="Genomic_DNA"/>
</dbReference>
<dbReference type="GeneID" id="93093788"/>
<keyword evidence="2 3" id="KW-0413">Isomerase</keyword>
<dbReference type="EC" id="5.1.1.13" evidence="3"/>
<dbReference type="OrthoDB" id="9803739at2"/>
<comment type="similarity">
    <text evidence="1">Belongs to the aspartate/glutamate racemases family.</text>
</comment>
<accession>A0A087C1B9</accession>
<dbReference type="InterPro" id="IPR001920">
    <property type="entry name" value="Asp/Glu_race"/>
</dbReference>
<dbReference type="NCBIfam" id="TIGR00035">
    <property type="entry name" value="asp_race"/>
    <property type="match status" value="1"/>
</dbReference>
<dbReference type="InterPro" id="IPR015942">
    <property type="entry name" value="Asp/Glu/hydantoin_racemase"/>
</dbReference>
<dbReference type="AlphaFoldDB" id="A0A087C1B9"/>
<dbReference type="Proteomes" id="UP000029082">
    <property type="component" value="Unassembled WGS sequence"/>
</dbReference>
<dbReference type="InterPro" id="IPR004380">
    <property type="entry name" value="Asp_race"/>
</dbReference>
<dbReference type="RefSeq" id="WP_033511206.1">
    <property type="nucleotide sequence ID" value="NZ_JDUO01000001.1"/>
</dbReference>
<dbReference type="eggNOG" id="COG1794">
    <property type="taxonomic scope" value="Bacteria"/>
</dbReference>
<dbReference type="GO" id="GO:0047689">
    <property type="term" value="F:aspartate racemase activity"/>
    <property type="evidence" value="ECO:0007669"/>
    <property type="project" value="UniProtKB-EC"/>
</dbReference>
<name>A0A087C1B9_9BIFI</name>
<dbReference type="STRING" id="1437603.GCA_000771525_00234"/>
<dbReference type="Pfam" id="PF01177">
    <property type="entry name" value="Asp_Glu_race"/>
    <property type="match status" value="1"/>
</dbReference>
<reference evidence="3 4" key="1">
    <citation type="submission" date="2014-03" db="EMBL/GenBank/DDBJ databases">
        <title>Genomics of Bifidobacteria.</title>
        <authorList>
            <person name="Ventura M."/>
            <person name="Milani C."/>
            <person name="Lugli G.A."/>
        </authorList>
    </citation>
    <scope>NUCLEOTIDE SEQUENCE [LARGE SCALE GENOMIC DNA]</scope>
    <source>
        <strain evidence="3 4">DSM 21395</strain>
    </source>
</reference>
<keyword evidence="4" id="KW-1185">Reference proteome</keyword>
<protein>
    <submittedName>
        <fullName evidence="3">Aspartate racemase</fullName>
        <ecNumber evidence="3">5.1.1.13</ecNumber>
    </submittedName>
</protein>
<dbReference type="SUPFAM" id="SSF53681">
    <property type="entry name" value="Aspartate/glutamate racemase"/>
    <property type="match status" value="2"/>
</dbReference>
<dbReference type="PANTHER" id="PTHR21198:SF7">
    <property type="entry name" value="ASPARTATE-GLUTAMATE RACEMASE FAMILY"/>
    <property type="match status" value="1"/>
</dbReference>
<comment type="caution">
    <text evidence="3">The sequence shown here is derived from an EMBL/GenBank/DDBJ whole genome shotgun (WGS) entry which is preliminary data.</text>
</comment>
<evidence type="ECO:0000313" key="3">
    <source>
        <dbReference type="EMBL" id="KFI77069.1"/>
    </source>
</evidence>
<gene>
    <name evidence="3" type="ORF">BMON_0627</name>
</gene>
<organism evidence="3 4">
    <name type="scientific">Bifidobacterium mongoliense DSM 21395</name>
    <dbReference type="NCBI Taxonomy" id="1437603"/>
    <lineage>
        <taxon>Bacteria</taxon>
        <taxon>Bacillati</taxon>
        <taxon>Actinomycetota</taxon>
        <taxon>Actinomycetes</taxon>
        <taxon>Bifidobacteriales</taxon>
        <taxon>Bifidobacteriaceae</taxon>
        <taxon>Bifidobacterium</taxon>
    </lineage>
</organism>